<dbReference type="PANTHER" id="PTHR43133:SF50">
    <property type="entry name" value="ECF RNA POLYMERASE SIGMA FACTOR SIGM"/>
    <property type="match status" value="1"/>
</dbReference>
<dbReference type="InterPro" id="IPR013324">
    <property type="entry name" value="RNA_pol_sigma_r3/r4-like"/>
</dbReference>
<evidence type="ECO:0000256" key="1">
    <source>
        <dbReference type="ARBA" id="ARBA00010641"/>
    </source>
</evidence>
<dbReference type="Gene3D" id="1.10.10.10">
    <property type="entry name" value="Winged helix-like DNA-binding domain superfamily/Winged helix DNA-binding domain"/>
    <property type="match status" value="1"/>
</dbReference>
<gene>
    <name evidence="7" type="ORF">CGZ94_06445</name>
</gene>
<comment type="similarity">
    <text evidence="1">Belongs to the sigma-70 factor family. ECF subfamily.</text>
</comment>
<dbReference type="Pfam" id="PF04542">
    <property type="entry name" value="Sigma70_r2"/>
    <property type="match status" value="1"/>
</dbReference>
<dbReference type="InterPro" id="IPR039425">
    <property type="entry name" value="RNA_pol_sigma-70-like"/>
</dbReference>
<dbReference type="GO" id="GO:0006352">
    <property type="term" value="P:DNA-templated transcription initiation"/>
    <property type="evidence" value="ECO:0007669"/>
    <property type="project" value="InterPro"/>
</dbReference>
<sequence length="214" mass="23392">MDAVKHSPRAAEPAGWPVPCGKVTTTARGRCVARADRDAEFAEFVRERSPRLLAFARGLCGDPTLAEDLTQGALEKAYLKWHRVRATDDPTSYVRRILVNHYRDRLRRRPWREQSTDFDPGGAPLDAAAAHRLDGDDRPDRAASVADRESVRTALAGLTARERAVVVLRFLEDLSEADTAAALGIKVGTVKSACARALGKLREAPDIQGLQEAG</sequence>
<dbReference type="Gene3D" id="1.10.1740.10">
    <property type="match status" value="1"/>
</dbReference>
<dbReference type="CDD" id="cd06171">
    <property type="entry name" value="Sigma70_r4"/>
    <property type="match status" value="1"/>
</dbReference>
<accession>A0A255GMP4</accession>
<name>A0A255GMP4_9ACTN</name>
<comment type="caution">
    <text evidence="7">The sequence shown here is derived from an EMBL/GenBank/DDBJ whole genome shotgun (WGS) entry which is preliminary data.</text>
</comment>
<feature type="domain" description="HTH luxR-type" evidence="6">
    <location>
        <begin position="155"/>
        <end position="213"/>
    </location>
</feature>
<dbReference type="InterPro" id="IPR013249">
    <property type="entry name" value="RNA_pol_sigma70_r4_t2"/>
</dbReference>
<keyword evidence="8" id="KW-1185">Reference proteome</keyword>
<dbReference type="SMART" id="SM00421">
    <property type="entry name" value="HTH_LUXR"/>
    <property type="match status" value="1"/>
</dbReference>
<dbReference type="Proteomes" id="UP000215896">
    <property type="component" value="Unassembled WGS sequence"/>
</dbReference>
<keyword evidence="5" id="KW-0804">Transcription</keyword>
<dbReference type="Pfam" id="PF08281">
    <property type="entry name" value="Sigma70_r4_2"/>
    <property type="match status" value="1"/>
</dbReference>
<keyword evidence="3" id="KW-0731">Sigma factor</keyword>
<evidence type="ECO:0000313" key="7">
    <source>
        <dbReference type="EMBL" id="OYO14264.1"/>
    </source>
</evidence>
<dbReference type="EMBL" id="NMVO01000012">
    <property type="protein sequence ID" value="OYO14264.1"/>
    <property type="molecule type" value="Genomic_DNA"/>
</dbReference>
<dbReference type="GO" id="GO:0003677">
    <property type="term" value="F:DNA binding"/>
    <property type="evidence" value="ECO:0007669"/>
    <property type="project" value="UniProtKB-KW"/>
</dbReference>
<keyword evidence="2" id="KW-0805">Transcription regulation</keyword>
<dbReference type="InterPro" id="IPR014325">
    <property type="entry name" value="RNA_pol_sigma-E_actinobac"/>
</dbReference>
<organism evidence="7 8">
    <name type="scientific">Enemella evansiae</name>
    <dbReference type="NCBI Taxonomy" id="2016499"/>
    <lineage>
        <taxon>Bacteria</taxon>
        <taxon>Bacillati</taxon>
        <taxon>Actinomycetota</taxon>
        <taxon>Actinomycetes</taxon>
        <taxon>Propionibacteriales</taxon>
        <taxon>Propionibacteriaceae</taxon>
        <taxon>Enemella</taxon>
    </lineage>
</organism>
<dbReference type="SUPFAM" id="SSF88659">
    <property type="entry name" value="Sigma3 and sigma4 domains of RNA polymerase sigma factors"/>
    <property type="match status" value="1"/>
</dbReference>
<evidence type="ECO:0000313" key="8">
    <source>
        <dbReference type="Proteomes" id="UP000215896"/>
    </source>
</evidence>
<protein>
    <submittedName>
        <fullName evidence="7">SigE family RNA polymerase sigma factor</fullName>
    </submittedName>
</protein>
<evidence type="ECO:0000259" key="6">
    <source>
        <dbReference type="SMART" id="SM00421"/>
    </source>
</evidence>
<dbReference type="NCBIfam" id="TIGR02937">
    <property type="entry name" value="sigma70-ECF"/>
    <property type="match status" value="1"/>
</dbReference>
<evidence type="ECO:0000256" key="2">
    <source>
        <dbReference type="ARBA" id="ARBA00023015"/>
    </source>
</evidence>
<dbReference type="PANTHER" id="PTHR43133">
    <property type="entry name" value="RNA POLYMERASE ECF-TYPE SIGMA FACTO"/>
    <property type="match status" value="1"/>
</dbReference>
<proteinExistence type="inferred from homology"/>
<evidence type="ECO:0000256" key="4">
    <source>
        <dbReference type="ARBA" id="ARBA00023125"/>
    </source>
</evidence>
<dbReference type="SUPFAM" id="SSF88946">
    <property type="entry name" value="Sigma2 domain of RNA polymerase sigma factors"/>
    <property type="match status" value="1"/>
</dbReference>
<reference evidence="7 8" key="1">
    <citation type="submission" date="2017-07" db="EMBL/GenBank/DDBJ databases">
        <title>Draft whole genome sequences of clinical Proprionibacteriaceae strains.</title>
        <authorList>
            <person name="Bernier A.-M."/>
            <person name="Bernard K."/>
            <person name="Domingo M.-C."/>
        </authorList>
    </citation>
    <scope>NUCLEOTIDE SEQUENCE [LARGE SCALE GENOMIC DNA]</scope>
    <source>
        <strain evidence="7 8">NML 030167</strain>
    </source>
</reference>
<dbReference type="GO" id="GO:0016987">
    <property type="term" value="F:sigma factor activity"/>
    <property type="evidence" value="ECO:0007669"/>
    <property type="project" value="UniProtKB-KW"/>
</dbReference>
<dbReference type="InterPro" id="IPR007627">
    <property type="entry name" value="RNA_pol_sigma70_r2"/>
</dbReference>
<dbReference type="AlphaFoldDB" id="A0A255GMP4"/>
<evidence type="ECO:0000256" key="3">
    <source>
        <dbReference type="ARBA" id="ARBA00023082"/>
    </source>
</evidence>
<dbReference type="InterPro" id="IPR000792">
    <property type="entry name" value="Tscrpt_reg_LuxR_C"/>
</dbReference>
<dbReference type="InterPro" id="IPR036388">
    <property type="entry name" value="WH-like_DNA-bd_sf"/>
</dbReference>
<dbReference type="OrthoDB" id="3692620at2"/>
<dbReference type="InterPro" id="IPR014284">
    <property type="entry name" value="RNA_pol_sigma-70_dom"/>
</dbReference>
<keyword evidence="4" id="KW-0238">DNA-binding</keyword>
<dbReference type="InterPro" id="IPR013325">
    <property type="entry name" value="RNA_pol_sigma_r2"/>
</dbReference>
<dbReference type="NCBIfam" id="TIGR02983">
    <property type="entry name" value="SigE-fam_strep"/>
    <property type="match status" value="1"/>
</dbReference>
<evidence type="ECO:0000256" key="5">
    <source>
        <dbReference type="ARBA" id="ARBA00023163"/>
    </source>
</evidence>